<dbReference type="InterPro" id="IPR000719">
    <property type="entry name" value="Prot_kinase_dom"/>
</dbReference>
<dbReference type="AlphaFoldDB" id="A0A428TGL5"/>
<feature type="domain" description="Protein kinase" evidence="2">
    <location>
        <begin position="89"/>
        <end position="439"/>
    </location>
</feature>
<gene>
    <name evidence="3" type="ORF">CDV31_011472</name>
</gene>
<sequence length="1100" mass="123676">MPASPTSAPVAMHPNPKDLRDQISYAMKVNIEGRDFVPADAIDSLASPDAVRGELSKKFDDSTVTDLVDYVRNKPAIKVFLILVWCRNIKSIANIRQSGFGDQHLPLDEQETTIQGETQTRLRSLSQTPGSGQVLEPLCQWGIADRREFLERQWAFMAPIFERAKFSYELHNRCPLPFIPLSNKDELKDGTRGGLSSSVKEIKVHDAHQQVLKQNQENGCFLFPWAESGNLKEFWKSETAVRPLQSPQMMTWMLHQMCGLCDALSVLHNENRRHGDIKPENILLFKEGDHHGTLRIADVGLAKFHSDATDQRRHREEITKTMTGTTRYLSPEFVQGGQIPRIFDIWSLGCVFIEFLIWTLHGHDRLGDFRKATSAYFWEEVEGKGTVIHSEVRAWISNMTEILQSSETALGGLLQLVESDMLVPEYEKRSASIEVHGSLLNIYDRAKRDENYLIDPNIEPRASTNPPRSKDPSQTLDVPKQTRQPAPLSKRQGSFQINVQGPDDEVNPSSSTAQTARAQEEVGSFLLEHYLVLRNIASFEFGGLVSDIKARSKGCRLCLLFSQAATELGLEDNTRFLSRRIESTILIPPNGPKILSVYSDPDQDTVSPGAQIGYPVLPKPGSPSQFAFIKEWLEVCQKTHNHGPLGDERPTRVLDLGSSDGPKIQLITGDAMDSNEYIALSHCWGKGVMFRTLTENVDSLGKAVDFRRLPRTFQDAIKTTRGLNVRYLWIDSLCIIQDDEEDWKREAARMQQVFSNASCVIAASSASSSAEGFLDPQREDRPFATLQSPSGSISYVCKFIDNFGPDTEEAPLNKRGWVLQERALARRSIHFTSTQVYLECGDGVQCESLMKLANNQAVFLSDSDFPNSILDYYKGGRIVLSQNLFKVYSTLKFTKSSDRPIAISGLEKRMMSAFKTRGGYGVFQAFFERSLLWQRPESGSLARITYPADRNVPSWSWMAYEGSITFVDAPFDKVDWTKDYESPFEVDMGRRYWEANGSNPAPVLKSKSARRFSSSGDPDEVFRGVRFDLDRAAFHHQLSALRCIVIGKDKPSESKDAALHYVLVIAPPPSGKPQAYVRVGVGILVKSLISWDLEEYVEVQ</sequence>
<dbReference type="InterPro" id="IPR010730">
    <property type="entry name" value="HET"/>
</dbReference>
<feature type="compositionally biased region" description="Polar residues" evidence="1">
    <location>
        <begin position="507"/>
        <end position="517"/>
    </location>
</feature>
<dbReference type="Pfam" id="PF06985">
    <property type="entry name" value="HET"/>
    <property type="match status" value="1"/>
</dbReference>
<dbReference type="PROSITE" id="PS50011">
    <property type="entry name" value="PROTEIN_KINASE_DOM"/>
    <property type="match status" value="1"/>
</dbReference>
<name>A0A428TGL5_9HYPO</name>
<feature type="region of interest" description="Disordered" evidence="1">
    <location>
        <begin position="456"/>
        <end position="493"/>
    </location>
</feature>
<dbReference type="Proteomes" id="UP000288429">
    <property type="component" value="Unassembled WGS sequence"/>
</dbReference>
<comment type="caution">
    <text evidence="3">The sequence shown here is derived from an EMBL/GenBank/DDBJ whole genome shotgun (WGS) entry which is preliminary data.</text>
</comment>
<dbReference type="InterPro" id="IPR011009">
    <property type="entry name" value="Kinase-like_dom_sf"/>
</dbReference>
<dbReference type="PANTHER" id="PTHR33112:SF10">
    <property type="entry name" value="TOL"/>
    <property type="match status" value="1"/>
</dbReference>
<evidence type="ECO:0000259" key="2">
    <source>
        <dbReference type="PROSITE" id="PS50011"/>
    </source>
</evidence>
<dbReference type="SMART" id="SM00220">
    <property type="entry name" value="S_TKc"/>
    <property type="match status" value="1"/>
</dbReference>
<proteinExistence type="predicted"/>
<dbReference type="GO" id="GO:0005524">
    <property type="term" value="F:ATP binding"/>
    <property type="evidence" value="ECO:0007669"/>
    <property type="project" value="InterPro"/>
</dbReference>
<feature type="compositionally biased region" description="Polar residues" evidence="1">
    <location>
        <begin position="462"/>
        <end position="484"/>
    </location>
</feature>
<dbReference type="EMBL" id="NIZV01000195">
    <property type="protein sequence ID" value="RSM01163.1"/>
    <property type="molecule type" value="Genomic_DNA"/>
</dbReference>
<protein>
    <recommendedName>
        <fullName evidence="2">Protein kinase domain-containing protein</fullName>
    </recommendedName>
</protein>
<keyword evidence="4" id="KW-1185">Reference proteome</keyword>
<dbReference type="GO" id="GO:0004672">
    <property type="term" value="F:protein kinase activity"/>
    <property type="evidence" value="ECO:0007669"/>
    <property type="project" value="InterPro"/>
</dbReference>
<accession>A0A428TGL5</accession>
<evidence type="ECO:0000313" key="4">
    <source>
        <dbReference type="Proteomes" id="UP000288429"/>
    </source>
</evidence>
<evidence type="ECO:0000256" key="1">
    <source>
        <dbReference type="SAM" id="MobiDB-lite"/>
    </source>
</evidence>
<dbReference type="Pfam" id="PF00069">
    <property type="entry name" value="Pkinase"/>
    <property type="match status" value="1"/>
</dbReference>
<reference evidence="3 4" key="1">
    <citation type="submission" date="2017-06" db="EMBL/GenBank/DDBJ databases">
        <title>Cmopartive genomic analysis of Ambrosia Fusariam Clade fungi.</title>
        <authorList>
            <person name="Stajich J.E."/>
            <person name="Carrillo J."/>
            <person name="Kijimoto T."/>
            <person name="Eskalen A."/>
            <person name="O'Donnell K."/>
            <person name="Kasson M."/>
        </authorList>
    </citation>
    <scope>NUCLEOTIDE SEQUENCE [LARGE SCALE GENOMIC DNA]</scope>
    <source>
        <strain evidence="3 4">NRRL 20438</strain>
    </source>
</reference>
<feature type="region of interest" description="Disordered" evidence="1">
    <location>
        <begin position="498"/>
        <end position="517"/>
    </location>
</feature>
<dbReference type="CDD" id="cd00180">
    <property type="entry name" value="PKc"/>
    <property type="match status" value="1"/>
</dbReference>
<organism evidence="3 4">
    <name type="scientific">Fusarium ambrosium</name>
    <dbReference type="NCBI Taxonomy" id="131363"/>
    <lineage>
        <taxon>Eukaryota</taxon>
        <taxon>Fungi</taxon>
        <taxon>Dikarya</taxon>
        <taxon>Ascomycota</taxon>
        <taxon>Pezizomycotina</taxon>
        <taxon>Sordariomycetes</taxon>
        <taxon>Hypocreomycetidae</taxon>
        <taxon>Hypocreales</taxon>
        <taxon>Nectriaceae</taxon>
        <taxon>Fusarium</taxon>
        <taxon>Fusarium solani species complex</taxon>
    </lineage>
</organism>
<evidence type="ECO:0000313" key="3">
    <source>
        <dbReference type="EMBL" id="RSM01163.1"/>
    </source>
</evidence>
<dbReference type="Gene3D" id="1.10.510.10">
    <property type="entry name" value="Transferase(Phosphotransferase) domain 1"/>
    <property type="match status" value="1"/>
</dbReference>
<dbReference type="SUPFAM" id="SSF56112">
    <property type="entry name" value="Protein kinase-like (PK-like)"/>
    <property type="match status" value="1"/>
</dbReference>
<dbReference type="PANTHER" id="PTHR33112">
    <property type="entry name" value="DOMAIN PROTEIN, PUTATIVE-RELATED"/>
    <property type="match status" value="1"/>
</dbReference>